<keyword evidence="10" id="KW-0472">Membrane</keyword>
<feature type="binding site" evidence="14">
    <location>
        <position position="376"/>
    </location>
    <ligand>
        <name>Zn(2+)</name>
        <dbReference type="ChEBI" id="CHEBI:29105"/>
        <label>2</label>
    </ligand>
</feature>
<evidence type="ECO:0000256" key="3">
    <source>
        <dbReference type="ARBA" id="ARBA00012647"/>
    </source>
</evidence>
<evidence type="ECO:0000256" key="8">
    <source>
        <dbReference type="ARBA" id="ARBA00022833"/>
    </source>
</evidence>
<keyword evidence="5" id="KW-0336">GPI-anchor</keyword>
<name>A0AAV8W910_9CUCU</name>
<feature type="binding site" evidence="14">
    <location>
        <position position="447"/>
    </location>
    <ligand>
        <name>Zn(2+)</name>
        <dbReference type="ChEBI" id="CHEBI:29105"/>
        <label>2</label>
    </ligand>
</feature>
<feature type="binding site" evidence="14">
    <location>
        <position position="170"/>
    </location>
    <ligand>
        <name>Mg(2+)</name>
        <dbReference type="ChEBI" id="CHEBI:18420"/>
    </ligand>
</feature>
<evidence type="ECO:0000256" key="13">
    <source>
        <dbReference type="PIRSR" id="PIRSR601952-1"/>
    </source>
</evidence>
<evidence type="ECO:0000256" key="12">
    <source>
        <dbReference type="ARBA" id="ARBA00023288"/>
    </source>
</evidence>
<evidence type="ECO:0000256" key="5">
    <source>
        <dbReference type="ARBA" id="ARBA00022622"/>
    </source>
</evidence>
<dbReference type="PANTHER" id="PTHR11596">
    <property type="entry name" value="ALKALINE PHOSPHATASE"/>
    <property type="match status" value="1"/>
</dbReference>
<sequence length="603" mass="66303">MYLLHGSQMHPSPAKRIKSRVTDVEATVGYWHEKAQNLLKQKLKIKHNHNIAKNVILFLGDGMSIPTLAATRMYMGAEENQLAFEKFHHTALSKTYCVDSQVADSACSATAYLGGVKGNIATIGVTAAVELNDCDSMINEKNHVHSIAKWSQDAGKRTGIVTTSTVTDASPSGNYAHIANRHWQNDTAVIEAGYDPRRCRDIAYQLIKGNTGRNFNVILGGGSEMFLPIDDENEYGSPGNRSDGRNLINEWIEDKKNDHKKAKFVWNRKQLLNLKKDTEHVLGLFNADYMPYNLDRDPSTTPSLAEMTEAAIKIASRGNGADKGFFLFIEGGRIDHGHHAAEAQNALNETVELSKAIEKALEMTNEEETLIVVTADHAHTLSVSGYAERNNDIFGIGGQDVNGRGYLTLNYANGPGYKKSYYHVQDDDTRDKEYRFPGIYNLTAETHGGDDVAIFANGPWADLYSGVIEENAIPHIMAYASCVGPGLTACGKSSTNNQRIYFESNPIKGGDSTSAVHSPGVGSGSSQNQYSGSRKQLESYNRNDPARTSTSFPRNLIWGNDLATDSSSTVRDDNFGDSISSGYRNRDSISGSRNRNVDRNRLK</sequence>
<dbReference type="InterPro" id="IPR001952">
    <property type="entry name" value="Alkaline_phosphatase"/>
</dbReference>
<dbReference type="EMBL" id="JANEYG010000005">
    <property type="protein sequence ID" value="KAJ8923110.1"/>
    <property type="molecule type" value="Genomic_DNA"/>
</dbReference>
<dbReference type="InterPro" id="IPR017850">
    <property type="entry name" value="Alkaline_phosphatase_core_sf"/>
</dbReference>
<dbReference type="GO" id="GO:0004035">
    <property type="term" value="F:alkaline phosphatase activity"/>
    <property type="evidence" value="ECO:0007669"/>
    <property type="project" value="UniProtKB-EC"/>
</dbReference>
<feature type="binding site" evidence="14">
    <location>
        <position position="61"/>
    </location>
    <ligand>
        <name>Zn(2+)</name>
        <dbReference type="ChEBI" id="CHEBI:29105"/>
        <label>2</label>
    </ligand>
</feature>
<dbReference type="FunFam" id="3.40.720.10:FF:000008">
    <property type="entry name" value="Alkaline phosphatase"/>
    <property type="match status" value="1"/>
</dbReference>
<feature type="binding site" evidence="14">
    <location>
        <position position="377"/>
    </location>
    <ligand>
        <name>Zn(2+)</name>
        <dbReference type="ChEBI" id="CHEBI:29105"/>
        <label>2</label>
    </ligand>
</feature>
<protein>
    <recommendedName>
        <fullName evidence="3 16">Alkaline phosphatase</fullName>
        <ecNumber evidence="3 16">3.1.3.1</ecNumber>
    </recommendedName>
</protein>
<evidence type="ECO:0000256" key="14">
    <source>
        <dbReference type="PIRSR" id="PIRSR601952-2"/>
    </source>
</evidence>
<feature type="compositionally biased region" description="Polar residues" evidence="17">
    <location>
        <begin position="577"/>
        <end position="594"/>
    </location>
</feature>
<proteinExistence type="inferred from homology"/>
<dbReference type="Pfam" id="PF00245">
    <property type="entry name" value="Alk_phosphatase"/>
    <property type="match status" value="1"/>
</dbReference>
<keyword evidence="19" id="KW-1185">Reference proteome</keyword>
<feature type="binding site" evidence="14">
    <location>
        <position position="168"/>
    </location>
    <ligand>
        <name>Mg(2+)</name>
        <dbReference type="ChEBI" id="CHEBI:18420"/>
    </ligand>
</feature>
<evidence type="ECO:0000256" key="11">
    <source>
        <dbReference type="ARBA" id="ARBA00023180"/>
    </source>
</evidence>
<feature type="compositionally biased region" description="Polar residues" evidence="17">
    <location>
        <begin position="538"/>
        <end position="553"/>
    </location>
</feature>
<dbReference type="PRINTS" id="PR00113">
    <property type="entry name" value="ALKPHPHTASE"/>
</dbReference>
<dbReference type="Gene3D" id="3.40.720.10">
    <property type="entry name" value="Alkaline Phosphatase, subunit A"/>
    <property type="match status" value="1"/>
</dbReference>
<comment type="caution">
    <text evidence="18">The sequence shown here is derived from an EMBL/GenBank/DDBJ whole genome shotgun (WGS) entry which is preliminary data.</text>
</comment>
<feature type="binding site" evidence="14">
    <location>
        <position position="61"/>
    </location>
    <ligand>
        <name>Mg(2+)</name>
        <dbReference type="ChEBI" id="CHEBI:18420"/>
    </ligand>
</feature>
<evidence type="ECO:0000256" key="17">
    <source>
        <dbReference type="SAM" id="MobiDB-lite"/>
    </source>
</evidence>
<organism evidence="18 19">
    <name type="scientific">Exocentrus adspersus</name>
    <dbReference type="NCBI Taxonomy" id="1586481"/>
    <lineage>
        <taxon>Eukaryota</taxon>
        <taxon>Metazoa</taxon>
        <taxon>Ecdysozoa</taxon>
        <taxon>Arthropoda</taxon>
        <taxon>Hexapoda</taxon>
        <taxon>Insecta</taxon>
        <taxon>Pterygota</taxon>
        <taxon>Neoptera</taxon>
        <taxon>Endopterygota</taxon>
        <taxon>Coleoptera</taxon>
        <taxon>Polyphaga</taxon>
        <taxon>Cucujiformia</taxon>
        <taxon>Chrysomeloidea</taxon>
        <taxon>Cerambycidae</taxon>
        <taxon>Lamiinae</taxon>
        <taxon>Acanthocinini</taxon>
        <taxon>Exocentrus</taxon>
    </lineage>
</organism>
<evidence type="ECO:0000256" key="2">
    <source>
        <dbReference type="ARBA" id="ARBA00005984"/>
    </source>
</evidence>
<dbReference type="PROSITE" id="PS00123">
    <property type="entry name" value="ALKALINE_PHOSPHATASE"/>
    <property type="match status" value="1"/>
</dbReference>
<dbReference type="InterPro" id="IPR018299">
    <property type="entry name" value="Alkaline_phosphatase_AS"/>
</dbReference>
<evidence type="ECO:0000256" key="9">
    <source>
        <dbReference type="ARBA" id="ARBA00022842"/>
    </source>
</evidence>
<comment type="cofactor">
    <cofactor evidence="14">
        <name>Zn(2+)</name>
        <dbReference type="ChEBI" id="CHEBI:29105"/>
    </cofactor>
    <text evidence="14">Binds 2 Zn(2+) ions.</text>
</comment>
<dbReference type="GO" id="GO:0046872">
    <property type="term" value="F:metal ion binding"/>
    <property type="evidence" value="ECO:0007669"/>
    <property type="project" value="UniProtKB-KW"/>
</dbReference>
<feature type="binding site" evidence="14">
    <location>
        <position position="339"/>
    </location>
    <ligand>
        <name>Zn(2+)</name>
        <dbReference type="ChEBI" id="CHEBI:29105"/>
        <label>2</label>
    </ligand>
</feature>
<keyword evidence="12" id="KW-0449">Lipoprotein</keyword>
<feature type="compositionally biased region" description="Low complexity" evidence="17">
    <location>
        <begin position="524"/>
        <end position="533"/>
    </location>
</feature>
<feature type="region of interest" description="Disordered" evidence="17">
    <location>
        <begin position="502"/>
        <end position="554"/>
    </location>
</feature>
<evidence type="ECO:0000256" key="7">
    <source>
        <dbReference type="ARBA" id="ARBA00022801"/>
    </source>
</evidence>
<dbReference type="SUPFAM" id="SSF53649">
    <property type="entry name" value="Alkaline phosphatase-like"/>
    <property type="match status" value="1"/>
</dbReference>
<evidence type="ECO:0000313" key="19">
    <source>
        <dbReference type="Proteomes" id="UP001159042"/>
    </source>
</evidence>
<feature type="binding site" evidence="14">
    <location>
        <position position="335"/>
    </location>
    <ligand>
        <name>Zn(2+)</name>
        <dbReference type="ChEBI" id="CHEBI:29105"/>
        <label>2</label>
    </ligand>
</feature>
<keyword evidence="7 16" id="KW-0378">Hydrolase</keyword>
<dbReference type="Proteomes" id="UP001159042">
    <property type="component" value="Unassembled WGS sequence"/>
</dbReference>
<evidence type="ECO:0000256" key="4">
    <source>
        <dbReference type="ARBA" id="ARBA00022475"/>
    </source>
</evidence>
<dbReference type="GO" id="GO:0005886">
    <property type="term" value="C:plasma membrane"/>
    <property type="evidence" value="ECO:0007669"/>
    <property type="project" value="UniProtKB-SubCell"/>
</dbReference>
<evidence type="ECO:0000256" key="10">
    <source>
        <dbReference type="ARBA" id="ARBA00023136"/>
    </source>
</evidence>
<evidence type="ECO:0000256" key="1">
    <source>
        <dbReference type="ARBA" id="ARBA00004609"/>
    </source>
</evidence>
<comment type="subcellular location">
    <subcellularLocation>
        <location evidence="1">Cell membrane</location>
        <topology evidence="1">Lipid-anchor</topology>
        <topology evidence="1">GPI-anchor</topology>
    </subcellularLocation>
</comment>
<comment type="cofactor">
    <cofactor evidence="14">
        <name>Mg(2+)</name>
        <dbReference type="ChEBI" id="CHEBI:18420"/>
    </cofactor>
    <text evidence="14">Binds 1 Mg(2+) ion.</text>
</comment>
<evidence type="ECO:0000313" key="18">
    <source>
        <dbReference type="EMBL" id="KAJ8923110.1"/>
    </source>
</evidence>
<keyword evidence="8 14" id="KW-0862">Zinc</keyword>
<keyword evidence="11" id="KW-0325">Glycoprotein</keyword>
<dbReference type="SMART" id="SM00098">
    <property type="entry name" value="alkPPc"/>
    <property type="match status" value="1"/>
</dbReference>
<dbReference type="GO" id="GO:0098552">
    <property type="term" value="C:side of membrane"/>
    <property type="evidence" value="ECO:0007669"/>
    <property type="project" value="UniProtKB-KW"/>
</dbReference>
<keyword evidence="4" id="KW-1003">Cell membrane</keyword>
<feature type="active site" description="Phosphoserine intermediate" evidence="13">
    <location>
        <position position="105"/>
    </location>
</feature>
<reference evidence="18 19" key="1">
    <citation type="journal article" date="2023" name="Insect Mol. Biol.">
        <title>Genome sequencing provides insights into the evolution of gene families encoding plant cell wall-degrading enzymes in longhorned beetles.</title>
        <authorList>
            <person name="Shin N.R."/>
            <person name="Okamura Y."/>
            <person name="Kirsch R."/>
            <person name="Pauchet Y."/>
        </authorList>
    </citation>
    <scope>NUCLEOTIDE SEQUENCE [LARGE SCALE GENOMIC DNA]</scope>
    <source>
        <strain evidence="18">EAD_L_NR</strain>
    </source>
</reference>
<accession>A0AAV8W910</accession>
<gene>
    <name evidence="18" type="ORF">NQ315_001663</name>
</gene>
<keyword evidence="6 14" id="KW-0479">Metal-binding</keyword>
<dbReference type="EC" id="3.1.3.1" evidence="3 16"/>
<comment type="similarity">
    <text evidence="2 15">Belongs to the alkaline phosphatase family.</text>
</comment>
<dbReference type="CDD" id="cd16012">
    <property type="entry name" value="ALP"/>
    <property type="match status" value="1"/>
</dbReference>
<dbReference type="AlphaFoldDB" id="A0AAV8W910"/>
<keyword evidence="9 14" id="KW-0460">Magnesium</keyword>
<feature type="region of interest" description="Disordered" evidence="17">
    <location>
        <begin position="566"/>
        <end position="603"/>
    </location>
</feature>
<dbReference type="PANTHER" id="PTHR11596:SF91">
    <property type="entry name" value="ALKALINE PHOSPHATASE-RELATED"/>
    <property type="match status" value="1"/>
</dbReference>
<evidence type="ECO:0000256" key="6">
    <source>
        <dbReference type="ARBA" id="ARBA00022723"/>
    </source>
</evidence>
<evidence type="ECO:0000256" key="15">
    <source>
        <dbReference type="RuleBase" id="RU003946"/>
    </source>
</evidence>
<comment type="catalytic activity">
    <reaction evidence="16">
        <text>a phosphate monoester + H2O = an alcohol + phosphate</text>
        <dbReference type="Rhea" id="RHEA:15017"/>
        <dbReference type="ChEBI" id="CHEBI:15377"/>
        <dbReference type="ChEBI" id="CHEBI:30879"/>
        <dbReference type="ChEBI" id="CHEBI:43474"/>
        <dbReference type="ChEBI" id="CHEBI:67140"/>
        <dbReference type="EC" id="3.1.3.1"/>
    </reaction>
</comment>
<feature type="binding site" evidence="14">
    <location>
        <position position="330"/>
    </location>
    <ligand>
        <name>Mg(2+)</name>
        <dbReference type="ChEBI" id="CHEBI:18420"/>
    </ligand>
</feature>
<evidence type="ECO:0000256" key="16">
    <source>
        <dbReference type="RuleBase" id="RU003947"/>
    </source>
</evidence>